<evidence type="ECO:0000313" key="11">
    <source>
        <dbReference type="Proteomes" id="UP000182444"/>
    </source>
</evidence>
<feature type="domain" description="SAC3/GANP/THP3 conserved" evidence="8">
    <location>
        <begin position="298"/>
        <end position="600"/>
    </location>
</feature>
<dbReference type="InterPro" id="IPR017173">
    <property type="entry name" value="Sac3"/>
</dbReference>
<evidence type="ECO:0000256" key="2">
    <source>
        <dbReference type="ARBA" id="ARBA00022553"/>
    </source>
</evidence>
<dbReference type="PANTHER" id="PTHR12436:SF3">
    <property type="entry name" value="GERMINAL-CENTER ASSOCIATED NUCLEAR PROTEIN"/>
    <property type="match status" value="1"/>
</dbReference>
<feature type="coiled-coil region" evidence="6">
    <location>
        <begin position="718"/>
        <end position="775"/>
    </location>
</feature>
<dbReference type="FunFam" id="1.25.40.990:FF:000008">
    <property type="entry name" value="Nuclear mRNA export protein SAC3"/>
    <property type="match status" value="1"/>
</dbReference>
<dbReference type="AlphaFoldDB" id="A0A1D8NQ88"/>
<dbReference type="GO" id="GO:0006406">
    <property type="term" value="P:mRNA export from nucleus"/>
    <property type="evidence" value="ECO:0007669"/>
    <property type="project" value="UniProtKB-UniRule"/>
</dbReference>
<feature type="region of interest" description="Disordered" evidence="7">
    <location>
        <begin position="138"/>
        <end position="173"/>
    </location>
</feature>
<sequence>MSWMNSGGGIPFGAPNGFPQSNGNGAANPFQSLQQQNQTQNQTPAFGAPTASPSSFGQSSFGQVQPAAPASNPFSRPNNNTTTQSTGGFAFSAPSTAFLNTTHFQNGPQTQPENSQPAQISAFGQNKAFSQVNHFQQPKLAGGNNKKQPGGGTGGSKQAKQRKQKAASPAPAQNYAKSISSFVHNAQVQSSQQQNPAALGFANNARDNSHARTKPWMIPNPHILDPIVVQAHPWDLQNQQEVQQIEATGNGDQEQYETLQQMRGVERTKMESLNLVDSPDKRRALSEAISFVGSCQQMCPAFERVRRRFENNVKAYEKDSNGVVTPDRAVKAFSRPAAGQPPPLPSDVRPPNILVNTLNYLVNEIVPQLPGAHPFLWDRTRSIRQDFTYQNYSGPEAVWCNEQIVRIHIYCLHFMSGHEYSKQQELEQLNKALQSLMEMYKAHRARDPHSECLKNEAEFHAYHLLSHLREADVVRQIQSLPRHVFDNQHVQDALYLREIIQQGNLVGGGRRQGVGMHMEDCQALYAQFFDALKLPRFSFLVTCMLESHFTQVRLSALRTMSRAFHSKGRPYSLEQLSQVLGFDDAAQAQEFFVHYKLTVTNGAVDVPSFNETTVAGLTPFADICHEWVTQKGGDLRGVFGPPGTASATFQAPLAPSKPPSVPFMAPVKPRVVQAAAPVAPTKPQVSAEEKKRWTQQITSKLIVDVASTLSKQICTATITQIEQQKLAQQRRLEEQQRLAEQKRLEEQRRLELQRHAQLEAERRQREQQAREERARLISTLSEEIYRAFVRENTYFVVLDSFAAVNSRRLTLSRALTQVQKTAFSSWQRKMELVRRQQEYNHVMRNLGKRKMRSRVGSCGSSSVVGSSKRIRTGPKSEAEHIELLQKTKQGTIKLWKPLEYDSLLKSLSTGFHSNTCLDSMPQIIIYTPQWDRLQGKWLRTKFDLSWNGQDTSGYEHVAKAADTTSMMVTSLVENGNYKSTFGILFECGIDANHVTAGEIQAFDELLAYVGAQSWYKLAVVVVYWGVEVDSQITELLYRDELAFFTICRPSDKESQNLESQMDELCRHFNASLSDLGQSEASRRQQQRRERLQHMQEMSLAAQRHQNMLKERKKQEELDRRLGHLVRKSSRTSLQGGSPDVSMLSDVSMSSQCQPKSALDPVNKGVRDLKSLIARAQEVRMAR</sequence>
<dbReference type="VEuPathDB" id="FungiDB:YALI0_F27775g"/>
<dbReference type="PANTHER" id="PTHR12436">
    <property type="entry name" value="80 KDA MCM3-ASSOCIATED PROTEIN"/>
    <property type="match status" value="1"/>
</dbReference>
<gene>
    <name evidence="10" type="ORF">YALI1_F35406g</name>
</gene>
<dbReference type="GeneID" id="2907902"/>
<dbReference type="Gene3D" id="1.25.40.990">
    <property type="match status" value="1"/>
</dbReference>
<reference evidence="10 11" key="1">
    <citation type="journal article" date="2016" name="PLoS ONE">
        <title>Sequence Assembly of Yarrowia lipolytica Strain W29/CLIB89 Shows Transposable Element Diversity.</title>
        <authorList>
            <person name="Magnan C."/>
            <person name="Yu J."/>
            <person name="Chang I."/>
            <person name="Jahn E."/>
            <person name="Kanomata Y."/>
            <person name="Wu J."/>
            <person name="Zeller M."/>
            <person name="Oakes M."/>
            <person name="Baldi P."/>
            <person name="Sandmeyer S."/>
        </authorList>
    </citation>
    <scope>NUCLEOTIDE SEQUENCE [LARGE SCALE GENOMIC DNA]</scope>
    <source>
        <strain evidence="11">CLIB89(W29)</strain>
    </source>
</reference>
<dbReference type="InterPro" id="IPR005062">
    <property type="entry name" value="SAC3/GANP/THP3_conserved"/>
</dbReference>
<keyword evidence="6" id="KW-0175">Coiled coil</keyword>
<evidence type="ECO:0000256" key="5">
    <source>
        <dbReference type="PIRNR" id="PIRNR037320"/>
    </source>
</evidence>
<comment type="subcellular location">
    <subcellularLocation>
        <location evidence="1 5">Nucleus envelope</location>
    </subcellularLocation>
</comment>
<dbReference type="InterPro" id="IPR045107">
    <property type="entry name" value="SAC3/GANP/THP3"/>
</dbReference>
<dbReference type="Pfam" id="PF03399">
    <property type="entry name" value="SAC3_GANP"/>
    <property type="match status" value="1"/>
</dbReference>
<dbReference type="GO" id="GO:0005737">
    <property type="term" value="C:cytoplasm"/>
    <property type="evidence" value="ECO:0007669"/>
    <property type="project" value="TreeGrafter"/>
</dbReference>
<comment type="similarity">
    <text evidence="4 5">Belongs to the SAC3 family.</text>
</comment>
<dbReference type="EMBL" id="CP017558">
    <property type="protein sequence ID" value="AOW07800.1"/>
    <property type="molecule type" value="Genomic_DNA"/>
</dbReference>
<evidence type="ECO:0000256" key="6">
    <source>
        <dbReference type="SAM" id="Coils"/>
    </source>
</evidence>
<protein>
    <recommendedName>
        <fullName evidence="5">Nuclear mRNA export factor</fullName>
    </recommendedName>
</protein>
<feature type="compositionally biased region" description="Polar residues" evidence="7">
    <location>
        <begin position="18"/>
        <end position="33"/>
    </location>
</feature>
<feature type="compositionally biased region" description="Gly residues" evidence="7">
    <location>
        <begin position="1"/>
        <end position="11"/>
    </location>
</feature>
<dbReference type="VEuPathDB" id="FungiDB:YALI1_F35406g"/>
<dbReference type="RefSeq" id="XP_505962.3">
    <property type="nucleotide sequence ID" value="XM_505962.3"/>
</dbReference>
<evidence type="ECO:0000256" key="1">
    <source>
        <dbReference type="ARBA" id="ARBA00004259"/>
    </source>
</evidence>
<dbReference type="Pfam" id="PF12209">
    <property type="entry name" value="SAC3"/>
    <property type="match status" value="1"/>
</dbReference>
<feature type="region of interest" description="Disordered" evidence="7">
    <location>
        <begin position="1"/>
        <end position="94"/>
    </location>
</feature>
<evidence type="ECO:0000313" key="10">
    <source>
        <dbReference type="EMBL" id="AOW07800.1"/>
    </source>
</evidence>
<proteinExistence type="inferred from homology"/>
<accession>A0A1D8NQ88</accession>
<dbReference type="eggNOG" id="KOG1860">
    <property type="taxonomic scope" value="Eukaryota"/>
</dbReference>
<feature type="domain" description="SAC3 helical" evidence="9">
    <location>
        <begin position="764"/>
        <end position="814"/>
    </location>
</feature>
<dbReference type="Gene3D" id="6.10.250.2880">
    <property type="match status" value="1"/>
</dbReference>
<keyword evidence="3 5" id="KW-0539">Nucleus</keyword>
<dbReference type="KEGG" id="yli:2907902"/>
<dbReference type="Proteomes" id="UP000182444">
    <property type="component" value="Chromosome 1F"/>
</dbReference>
<organism evidence="10 11">
    <name type="scientific">Yarrowia lipolytica</name>
    <name type="common">Candida lipolytica</name>
    <dbReference type="NCBI Taxonomy" id="4952"/>
    <lineage>
        <taxon>Eukaryota</taxon>
        <taxon>Fungi</taxon>
        <taxon>Dikarya</taxon>
        <taxon>Ascomycota</taxon>
        <taxon>Saccharomycotina</taxon>
        <taxon>Dipodascomycetes</taxon>
        <taxon>Dipodascales</taxon>
        <taxon>Dipodascales incertae sedis</taxon>
        <taxon>Yarrowia</taxon>
    </lineage>
</organism>
<feature type="compositionally biased region" description="Low complexity" evidence="7">
    <location>
        <begin position="52"/>
        <end position="66"/>
    </location>
</feature>
<evidence type="ECO:0000256" key="4">
    <source>
        <dbReference type="ARBA" id="ARBA00038443"/>
    </source>
</evidence>
<name>A0A1D8NQ88_YARLL</name>
<dbReference type="GO" id="GO:0042274">
    <property type="term" value="P:ribosomal small subunit biogenesis"/>
    <property type="evidence" value="ECO:0007669"/>
    <property type="project" value="UniProtKB-UniRule"/>
</dbReference>
<evidence type="ECO:0000259" key="9">
    <source>
        <dbReference type="Pfam" id="PF12209"/>
    </source>
</evidence>
<evidence type="ECO:0000259" key="8">
    <source>
        <dbReference type="Pfam" id="PF03399"/>
    </source>
</evidence>
<keyword evidence="2" id="KW-0597">Phosphoprotein</keyword>
<feature type="compositionally biased region" description="Polar residues" evidence="7">
    <location>
        <begin position="72"/>
        <end position="94"/>
    </location>
</feature>
<feature type="compositionally biased region" description="Low complexity" evidence="7">
    <location>
        <begin position="34"/>
        <end position="43"/>
    </location>
</feature>
<dbReference type="InterPro" id="IPR024293">
    <property type="entry name" value="SAC3_helical"/>
</dbReference>
<evidence type="ECO:0000256" key="3">
    <source>
        <dbReference type="ARBA" id="ARBA00023242"/>
    </source>
</evidence>
<dbReference type="GO" id="GO:0070390">
    <property type="term" value="C:transcription export complex 2"/>
    <property type="evidence" value="ECO:0007669"/>
    <property type="project" value="UniProtKB-UniRule"/>
</dbReference>
<dbReference type="PIRSF" id="PIRSF037320">
    <property type="entry name" value="mRNA_export_factor_Sac3"/>
    <property type="match status" value="1"/>
</dbReference>
<evidence type="ECO:0000256" key="7">
    <source>
        <dbReference type="SAM" id="MobiDB-lite"/>
    </source>
</evidence>
<dbReference type="GO" id="GO:0005635">
    <property type="term" value="C:nuclear envelope"/>
    <property type="evidence" value="ECO:0007669"/>
    <property type="project" value="UniProtKB-SubCell"/>
</dbReference>